<dbReference type="Pfam" id="PF17273">
    <property type="entry name" value="DUF5338"/>
    <property type="match status" value="1"/>
</dbReference>
<protein>
    <submittedName>
        <fullName evidence="1">Possible oriT-binding protein, TraK</fullName>
    </submittedName>
</protein>
<dbReference type="BioCyc" id="PAER208963:G1G74-1271-MONOMER"/>
<accession>A0A0H2ZF39</accession>
<dbReference type="InterPro" id="IPR035225">
    <property type="entry name" value="DUF5338"/>
</dbReference>
<dbReference type="KEGG" id="pau:PA14_15500"/>
<evidence type="ECO:0000313" key="2">
    <source>
        <dbReference type="Proteomes" id="UP000000653"/>
    </source>
</evidence>
<proteinExistence type="predicted"/>
<dbReference type="RefSeq" id="WP_011666570.1">
    <property type="nucleotide sequence ID" value="NC_008463.1"/>
</dbReference>
<reference evidence="1 2" key="1">
    <citation type="journal article" date="2006" name="Genome Biol.">
        <title>Genomic analysis reveals that Pseudomonas aeruginosa virulence is combinatorial.</title>
        <authorList>
            <person name="Lee D.G."/>
            <person name="Urbach J.M."/>
            <person name="Wu G."/>
            <person name="Liberati N.T."/>
            <person name="Feinbaum R.L."/>
            <person name="Miyata S."/>
            <person name="Diggins L.T."/>
            <person name="He J."/>
            <person name="Saucier M."/>
            <person name="Deziel E."/>
            <person name="Friedman L."/>
            <person name="Li L."/>
            <person name="Grills G."/>
            <person name="Montgomery K."/>
            <person name="Kucherlapati R."/>
            <person name="Rahme L.G."/>
            <person name="Ausubel F.M."/>
        </authorList>
    </citation>
    <scope>NUCLEOTIDE SEQUENCE [LARGE SCALE GENOMIC DNA]</scope>
    <source>
        <strain evidence="1 2">UCBPP-PA14</strain>
    </source>
</reference>
<dbReference type="HOGENOM" id="CLU_2407437_0_0_6"/>
<name>A0A0H2ZF39_PSEAB</name>
<gene>
    <name evidence="1" type="primary">traK</name>
    <name evidence="1" type="ordered locus">PA14_15500</name>
</gene>
<dbReference type="AlphaFoldDB" id="A0A0H2ZF39"/>
<organism evidence="1 2">
    <name type="scientific">Pseudomonas aeruginosa (strain UCBPP-PA14)</name>
    <dbReference type="NCBI Taxonomy" id="208963"/>
    <lineage>
        <taxon>Bacteria</taxon>
        <taxon>Pseudomonadati</taxon>
        <taxon>Pseudomonadota</taxon>
        <taxon>Gammaproteobacteria</taxon>
        <taxon>Pseudomonadales</taxon>
        <taxon>Pseudomonadaceae</taxon>
        <taxon>Pseudomonas</taxon>
    </lineage>
</organism>
<evidence type="ECO:0000313" key="1">
    <source>
        <dbReference type="EMBL" id="ABJ13018.1"/>
    </source>
</evidence>
<dbReference type="EMBL" id="CP000438">
    <property type="protein sequence ID" value="ABJ13018.1"/>
    <property type="molecule type" value="Genomic_DNA"/>
</dbReference>
<dbReference type="Proteomes" id="UP000000653">
    <property type="component" value="Chromosome"/>
</dbReference>
<sequence>MATKIEQELAARLMRAQQTGRLKRKDFLPAFMAARSDVMEAMAAGFALKIIWEHMHEIGRIPFRYETFLKYVHRHITNAPAGSENPITQPQQAAE</sequence>